<name>A0A848LSR9_9BACT</name>
<keyword evidence="2" id="KW-0808">Transferase</keyword>
<evidence type="ECO:0000313" key="2">
    <source>
        <dbReference type="EMBL" id="NMO20672.1"/>
    </source>
</evidence>
<dbReference type="EMBL" id="JABBJJ010000261">
    <property type="protein sequence ID" value="NMO20672.1"/>
    <property type="molecule type" value="Genomic_DNA"/>
</dbReference>
<evidence type="ECO:0000313" key="3">
    <source>
        <dbReference type="Proteomes" id="UP000518300"/>
    </source>
</evidence>
<dbReference type="InterPro" id="IPR001173">
    <property type="entry name" value="Glyco_trans_2-like"/>
</dbReference>
<sequence length="697" mass="76258">MARAFAEAGHEVHVLTAPRAGLVAGGLTEPPGVRIHAVEELQGGFAGAFAHPPLRHAMAVYTTLKTLHARHSFDFIEFPERECEGFFALRAKRTLGHFASAVLAVRLHTPTAELLKLNRVATLTQDSAQQEFFEAASIREADLVLSPTRALLERLGPGHSGVVVPYPLALPTESAAVHPRPSVLYLGPLEYRKGVHLLIDAMQALFARGLRAQVRLIGDDTPTGPGGGSLLQWLKRRIDPAWSERFHFEPHRADTERAIATAAVCCVPSLWDNLPYEGLGALAAGCLVVASDAGGLTEVIEEGRSGLLFRSGDVAHLTDVLEKALGTPAPREATREHARARIAAYCHPASIVRQVEAAVADAAPKRYQGPPKPAARAPGSDAPLVSFLVPYYNMGRYLPETLRSIRAQTLTDYEIVLVDDGSTDSESRALLDTLHAPDLRIVRKRNGGLSSARNAGLRVARGRYILPLDPDDLIEPTFLEKAVAVMEATPGLGYVTSLVAYFRESPENVVGGWIPSGLDRDALWVVNAASTCTALMERRLLEALGGYDEWLTAFEDWDVFSRMAERGLTGMVIPEPLFLYRRRSDSMTHTLRLAERLLLLSYLSNKHATLALDPGRSLRIREGEAHRMEARLLAEVAAAVPPPLMNRVADRVNGTLKRFDLLHHTLRSAARHVAPDESRPIRHQLVDRLRRKPPSGA</sequence>
<dbReference type="AlphaFoldDB" id="A0A848LSR9"/>
<dbReference type="Pfam" id="PF00535">
    <property type="entry name" value="Glycos_transf_2"/>
    <property type="match status" value="1"/>
</dbReference>
<evidence type="ECO:0000259" key="1">
    <source>
        <dbReference type="Pfam" id="PF00535"/>
    </source>
</evidence>
<dbReference type="GO" id="GO:0016740">
    <property type="term" value="F:transferase activity"/>
    <property type="evidence" value="ECO:0007669"/>
    <property type="project" value="UniProtKB-KW"/>
</dbReference>
<accession>A0A848LSR9</accession>
<proteinExistence type="predicted"/>
<dbReference type="Gene3D" id="3.40.50.2000">
    <property type="entry name" value="Glycogen Phosphorylase B"/>
    <property type="match status" value="2"/>
</dbReference>
<gene>
    <name evidence="2" type="ORF">HG543_38340</name>
</gene>
<dbReference type="SUPFAM" id="SSF53756">
    <property type="entry name" value="UDP-Glycosyltransferase/glycogen phosphorylase"/>
    <property type="match status" value="1"/>
</dbReference>
<reference evidence="2 3" key="1">
    <citation type="submission" date="2020-04" db="EMBL/GenBank/DDBJ databases">
        <title>Draft genome of Pyxidicoccus fallax type strain.</title>
        <authorList>
            <person name="Whitworth D.E."/>
        </authorList>
    </citation>
    <scope>NUCLEOTIDE SEQUENCE [LARGE SCALE GENOMIC DNA]</scope>
    <source>
        <strain evidence="2 3">DSM 14698</strain>
    </source>
</reference>
<dbReference type="PANTHER" id="PTHR43685">
    <property type="entry name" value="GLYCOSYLTRANSFERASE"/>
    <property type="match status" value="1"/>
</dbReference>
<dbReference type="Proteomes" id="UP000518300">
    <property type="component" value="Unassembled WGS sequence"/>
</dbReference>
<dbReference type="CDD" id="cd00761">
    <property type="entry name" value="Glyco_tranf_GTA_type"/>
    <property type="match status" value="1"/>
</dbReference>
<dbReference type="InterPro" id="IPR050834">
    <property type="entry name" value="Glycosyltransf_2"/>
</dbReference>
<dbReference type="SUPFAM" id="SSF53448">
    <property type="entry name" value="Nucleotide-diphospho-sugar transferases"/>
    <property type="match status" value="1"/>
</dbReference>
<dbReference type="Pfam" id="PF13692">
    <property type="entry name" value="Glyco_trans_1_4"/>
    <property type="match status" value="1"/>
</dbReference>
<feature type="domain" description="Glycosyltransferase 2-like" evidence="1">
    <location>
        <begin position="386"/>
        <end position="542"/>
    </location>
</feature>
<dbReference type="CDD" id="cd03801">
    <property type="entry name" value="GT4_PimA-like"/>
    <property type="match status" value="1"/>
</dbReference>
<comment type="caution">
    <text evidence="2">The sequence shown here is derived from an EMBL/GenBank/DDBJ whole genome shotgun (WGS) entry which is preliminary data.</text>
</comment>
<protein>
    <submittedName>
        <fullName evidence="2">Glycosyltransferase</fullName>
    </submittedName>
</protein>
<dbReference type="PANTHER" id="PTHR43685:SF2">
    <property type="entry name" value="GLYCOSYLTRANSFERASE 2-LIKE DOMAIN-CONTAINING PROTEIN"/>
    <property type="match status" value="1"/>
</dbReference>
<organism evidence="2 3">
    <name type="scientific">Pyxidicoccus fallax</name>
    <dbReference type="NCBI Taxonomy" id="394095"/>
    <lineage>
        <taxon>Bacteria</taxon>
        <taxon>Pseudomonadati</taxon>
        <taxon>Myxococcota</taxon>
        <taxon>Myxococcia</taxon>
        <taxon>Myxococcales</taxon>
        <taxon>Cystobacterineae</taxon>
        <taxon>Myxococcaceae</taxon>
        <taxon>Pyxidicoccus</taxon>
    </lineage>
</organism>
<dbReference type="Gene3D" id="3.90.550.10">
    <property type="entry name" value="Spore Coat Polysaccharide Biosynthesis Protein SpsA, Chain A"/>
    <property type="match status" value="1"/>
</dbReference>
<keyword evidence="3" id="KW-1185">Reference proteome</keyword>
<dbReference type="InterPro" id="IPR029044">
    <property type="entry name" value="Nucleotide-diphossugar_trans"/>
</dbReference>